<organism evidence="2 3">
    <name type="scientific">Mycena metata</name>
    <dbReference type="NCBI Taxonomy" id="1033252"/>
    <lineage>
        <taxon>Eukaryota</taxon>
        <taxon>Fungi</taxon>
        <taxon>Dikarya</taxon>
        <taxon>Basidiomycota</taxon>
        <taxon>Agaricomycotina</taxon>
        <taxon>Agaricomycetes</taxon>
        <taxon>Agaricomycetidae</taxon>
        <taxon>Agaricales</taxon>
        <taxon>Marasmiineae</taxon>
        <taxon>Mycenaceae</taxon>
        <taxon>Mycena</taxon>
    </lineage>
</organism>
<accession>A0AAD7HVI7</accession>
<proteinExistence type="predicted"/>
<comment type="caution">
    <text evidence="2">The sequence shown here is derived from an EMBL/GenBank/DDBJ whole genome shotgun (WGS) entry which is preliminary data.</text>
</comment>
<evidence type="ECO:0000313" key="3">
    <source>
        <dbReference type="Proteomes" id="UP001215598"/>
    </source>
</evidence>
<dbReference type="Proteomes" id="UP001215598">
    <property type="component" value="Unassembled WGS sequence"/>
</dbReference>
<sequence>MVAEAIANGTWVAPGELAFFSFFFGFGFGFGFLCCAFDLLCGVESGLTRPQTGRVGGRSRSRSWCGAVRGSLPDVRAGGFPCELEGCGRGVECSDGRSAPPHVRLTLRSHFDPRRPNPETVQCQDGRKRRWPRVRIREPVRTRGEGVCGPVAGADGATGRGRAAERILRACRFGVGVARRGRARVNVCVCVCARLAVVCPPLVRGFLSRRLCPGVRTCAVSAGTSCTRDVRADPGAAFEGCTALTADCAALRARASVPSCASSPSSVRLLPGALGWVPFASRRCSEGGLVVVVWRGLKRGVRVMLQSIHPSIPSFHPRFLFPFT</sequence>
<keyword evidence="1" id="KW-1133">Transmembrane helix</keyword>
<dbReference type="AlphaFoldDB" id="A0AAD7HVI7"/>
<name>A0AAD7HVI7_9AGAR</name>
<feature type="transmembrane region" description="Helical" evidence="1">
    <location>
        <begin position="17"/>
        <end position="41"/>
    </location>
</feature>
<evidence type="ECO:0000313" key="2">
    <source>
        <dbReference type="EMBL" id="KAJ7729308.1"/>
    </source>
</evidence>
<dbReference type="EMBL" id="JARKIB010000166">
    <property type="protein sequence ID" value="KAJ7729308.1"/>
    <property type="molecule type" value="Genomic_DNA"/>
</dbReference>
<keyword evidence="3" id="KW-1185">Reference proteome</keyword>
<gene>
    <name evidence="2" type="ORF">B0H16DRAFT_1586973</name>
</gene>
<reference evidence="2" key="1">
    <citation type="submission" date="2023-03" db="EMBL/GenBank/DDBJ databases">
        <title>Massive genome expansion in bonnet fungi (Mycena s.s.) driven by repeated elements and novel gene families across ecological guilds.</title>
        <authorList>
            <consortium name="Lawrence Berkeley National Laboratory"/>
            <person name="Harder C.B."/>
            <person name="Miyauchi S."/>
            <person name="Viragh M."/>
            <person name="Kuo A."/>
            <person name="Thoen E."/>
            <person name="Andreopoulos B."/>
            <person name="Lu D."/>
            <person name="Skrede I."/>
            <person name="Drula E."/>
            <person name="Henrissat B."/>
            <person name="Morin E."/>
            <person name="Kohler A."/>
            <person name="Barry K."/>
            <person name="LaButti K."/>
            <person name="Morin E."/>
            <person name="Salamov A."/>
            <person name="Lipzen A."/>
            <person name="Mereny Z."/>
            <person name="Hegedus B."/>
            <person name="Baldrian P."/>
            <person name="Stursova M."/>
            <person name="Weitz H."/>
            <person name="Taylor A."/>
            <person name="Grigoriev I.V."/>
            <person name="Nagy L.G."/>
            <person name="Martin F."/>
            <person name="Kauserud H."/>
        </authorList>
    </citation>
    <scope>NUCLEOTIDE SEQUENCE</scope>
    <source>
        <strain evidence="2">CBHHK182m</strain>
    </source>
</reference>
<keyword evidence="1" id="KW-0812">Transmembrane</keyword>
<protein>
    <submittedName>
        <fullName evidence="2">Uncharacterized protein</fullName>
    </submittedName>
</protein>
<keyword evidence="1" id="KW-0472">Membrane</keyword>
<evidence type="ECO:0000256" key="1">
    <source>
        <dbReference type="SAM" id="Phobius"/>
    </source>
</evidence>